<dbReference type="EC" id="2.4.99.28" evidence="23"/>
<dbReference type="GO" id="GO:0008955">
    <property type="term" value="F:peptidoglycan glycosyltransferase activity"/>
    <property type="evidence" value="ECO:0007669"/>
    <property type="project" value="UniProtKB-EC"/>
</dbReference>
<dbReference type="InterPro" id="IPR012338">
    <property type="entry name" value="Beta-lactam/transpept-like"/>
</dbReference>
<comment type="function">
    <text evidence="1">Cell wall formation. Synthesis of cross-linked peptidoglycan from the lipid intermediates. The enzyme has a penicillin-insensitive transglycosylase N-terminal domain (formation of linear glycan strands) and a penicillin-sensitive transpeptidase C-terminal domain (cross-linking of the peptide subunits).</text>
</comment>
<evidence type="ECO:0000256" key="9">
    <source>
        <dbReference type="ARBA" id="ARBA00022670"/>
    </source>
</evidence>
<comment type="similarity">
    <text evidence="4">In the C-terminal section; belongs to the transpeptidase family.</text>
</comment>
<keyword evidence="9" id="KW-0645">Protease</keyword>
<dbReference type="GO" id="GO:0046677">
    <property type="term" value="P:response to antibiotic"/>
    <property type="evidence" value="ECO:0007669"/>
    <property type="project" value="UniProtKB-KW"/>
</dbReference>
<dbReference type="PANTHER" id="PTHR32282">
    <property type="entry name" value="BINDING PROTEIN TRANSPEPTIDASE, PUTATIVE-RELATED"/>
    <property type="match status" value="1"/>
</dbReference>
<keyword evidence="16" id="KW-0573">Peptidoglycan synthesis</keyword>
<evidence type="ECO:0000256" key="12">
    <source>
        <dbReference type="ARBA" id="ARBA00022692"/>
    </source>
</evidence>
<accession>A0A1M5BCV3</accession>
<dbReference type="GO" id="GO:0005886">
    <property type="term" value="C:plasma membrane"/>
    <property type="evidence" value="ECO:0007669"/>
    <property type="project" value="UniProtKB-SubCell"/>
</dbReference>
<comment type="subcellular location">
    <subcellularLocation>
        <location evidence="2">Cell membrane</location>
        <topology evidence="2">Single-pass type II membrane protein</topology>
    </subcellularLocation>
</comment>
<evidence type="ECO:0000256" key="18">
    <source>
        <dbReference type="ARBA" id="ARBA00023136"/>
    </source>
</evidence>
<dbReference type="GO" id="GO:0071555">
    <property type="term" value="P:cell wall organization"/>
    <property type="evidence" value="ECO:0007669"/>
    <property type="project" value="UniProtKB-KW"/>
</dbReference>
<dbReference type="NCBIfam" id="TIGR02074">
    <property type="entry name" value="PBP_1a_fam"/>
    <property type="match status" value="1"/>
</dbReference>
<dbReference type="SUPFAM" id="SSF53955">
    <property type="entry name" value="Lysozyme-like"/>
    <property type="match status" value="1"/>
</dbReference>
<keyword evidence="8" id="KW-0121">Carboxypeptidase</keyword>
<keyword evidence="13" id="KW-0378">Hydrolase</keyword>
<keyword evidence="19" id="KW-0046">Antibiotic resistance</keyword>
<comment type="catalytic activity">
    <reaction evidence="22">
        <text>Preferential cleavage: (Ac)2-L-Lys-D-Ala-|-D-Ala. Also transpeptidation of peptidyl-alanyl moieties that are N-acyl substituents of D-alanine.</text>
        <dbReference type="EC" id="3.4.16.4"/>
    </reaction>
</comment>
<evidence type="ECO:0000256" key="2">
    <source>
        <dbReference type="ARBA" id="ARBA00004401"/>
    </source>
</evidence>
<dbReference type="SUPFAM" id="SSF56601">
    <property type="entry name" value="beta-lactamase/transpeptidase-like"/>
    <property type="match status" value="1"/>
</dbReference>
<dbReference type="EMBL" id="FQVH01000021">
    <property type="protein sequence ID" value="SHF40226.1"/>
    <property type="molecule type" value="Genomic_DNA"/>
</dbReference>
<organism evidence="29 30">
    <name type="scientific">Caldanaerobius fijiensis DSM 17918</name>
    <dbReference type="NCBI Taxonomy" id="1121256"/>
    <lineage>
        <taxon>Bacteria</taxon>
        <taxon>Bacillati</taxon>
        <taxon>Bacillota</taxon>
        <taxon>Clostridia</taxon>
        <taxon>Thermoanaerobacterales</taxon>
        <taxon>Thermoanaerobacteraceae</taxon>
        <taxon>Caldanaerobius</taxon>
    </lineage>
</organism>
<dbReference type="GO" id="GO:0009002">
    <property type="term" value="F:serine-type D-Ala-D-Ala carboxypeptidase activity"/>
    <property type="evidence" value="ECO:0007669"/>
    <property type="project" value="UniProtKB-EC"/>
</dbReference>
<dbReference type="InterPro" id="IPR050396">
    <property type="entry name" value="Glycosyltr_51/Transpeptidase"/>
</dbReference>
<dbReference type="Proteomes" id="UP000184088">
    <property type="component" value="Unassembled WGS sequence"/>
</dbReference>
<feature type="region of interest" description="Disordered" evidence="26">
    <location>
        <begin position="763"/>
        <end position="849"/>
    </location>
</feature>
<dbReference type="Pfam" id="PF00905">
    <property type="entry name" value="Transpeptidase"/>
    <property type="match status" value="1"/>
</dbReference>
<dbReference type="InterPro" id="IPR001264">
    <property type="entry name" value="Glyco_trans_51"/>
</dbReference>
<keyword evidence="21" id="KW-0961">Cell wall biogenesis/degradation</keyword>
<dbReference type="OrthoDB" id="9766909at2"/>
<evidence type="ECO:0000256" key="13">
    <source>
        <dbReference type="ARBA" id="ARBA00022801"/>
    </source>
</evidence>
<evidence type="ECO:0000256" key="8">
    <source>
        <dbReference type="ARBA" id="ARBA00022645"/>
    </source>
</evidence>
<feature type="domain" description="Penicillin-binding protein transpeptidase" evidence="27">
    <location>
        <begin position="362"/>
        <end position="620"/>
    </location>
</feature>
<keyword evidence="11" id="KW-0808">Transferase</keyword>
<gene>
    <name evidence="29" type="ORF">SAMN02746089_01844</name>
</gene>
<evidence type="ECO:0000313" key="30">
    <source>
        <dbReference type="Proteomes" id="UP000184088"/>
    </source>
</evidence>
<dbReference type="GO" id="GO:0008658">
    <property type="term" value="F:penicillin binding"/>
    <property type="evidence" value="ECO:0007669"/>
    <property type="project" value="InterPro"/>
</dbReference>
<comment type="pathway">
    <text evidence="25">Glycan biosynthesis.</text>
</comment>
<evidence type="ECO:0000256" key="21">
    <source>
        <dbReference type="ARBA" id="ARBA00023316"/>
    </source>
</evidence>
<dbReference type="InterPro" id="IPR023346">
    <property type="entry name" value="Lysozyme-like_dom_sf"/>
</dbReference>
<evidence type="ECO:0000313" key="29">
    <source>
        <dbReference type="EMBL" id="SHF40226.1"/>
    </source>
</evidence>
<evidence type="ECO:0000259" key="27">
    <source>
        <dbReference type="Pfam" id="PF00905"/>
    </source>
</evidence>
<protein>
    <recommendedName>
        <fullName evidence="7">Penicillin-binding protein 1A</fullName>
        <ecNumber evidence="23">2.4.99.28</ecNumber>
        <ecNumber evidence="6">3.4.16.4</ecNumber>
    </recommendedName>
</protein>
<dbReference type="GO" id="GO:0006508">
    <property type="term" value="P:proteolysis"/>
    <property type="evidence" value="ECO:0007669"/>
    <property type="project" value="UniProtKB-KW"/>
</dbReference>
<proteinExistence type="inferred from homology"/>
<dbReference type="GO" id="GO:0008360">
    <property type="term" value="P:regulation of cell shape"/>
    <property type="evidence" value="ECO:0007669"/>
    <property type="project" value="UniProtKB-KW"/>
</dbReference>
<evidence type="ECO:0000256" key="20">
    <source>
        <dbReference type="ARBA" id="ARBA00023268"/>
    </source>
</evidence>
<evidence type="ECO:0000256" key="23">
    <source>
        <dbReference type="ARBA" id="ARBA00044770"/>
    </source>
</evidence>
<keyword evidence="12" id="KW-0812">Transmembrane</keyword>
<comment type="catalytic activity">
    <reaction evidence="24">
        <text>[GlcNAc-(1-&gt;4)-Mur2Ac(oyl-L-Ala-gamma-D-Glu-L-Lys-D-Ala-D-Ala)](n)-di-trans,octa-cis-undecaprenyl diphosphate + beta-D-GlcNAc-(1-&gt;4)-Mur2Ac(oyl-L-Ala-gamma-D-Glu-L-Lys-D-Ala-D-Ala)-di-trans,octa-cis-undecaprenyl diphosphate = [GlcNAc-(1-&gt;4)-Mur2Ac(oyl-L-Ala-gamma-D-Glu-L-Lys-D-Ala-D-Ala)](n+1)-di-trans,octa-cis-undecaprenyl diphosphate + di-trans,octa-cis-undecaprenyl diphosphate + H(+)</text>
        <dbReference type="Rhea" id="RHEA:23708"/>
        <dbReference type="Rhea" id="RHEA-COMP:9602"/>
        <dbReference type="Rhea" id="RHEA-COMP:9603"/>
        <dbReference type="ChEBI" id="CHEBI:15378"/>
        <dbReference type="ChEBI" id="CHEBI:58405"/>
        <dbReference type="ChEBI" id="CHEBI:60033"/>
        <dbReference type="ChEBI" id="CHEBI:78435"/>
        <dbReference type="EC" id="2.4.99.28"/>
    </reaction>
</comment>
<evidence type="ECO:0000259" key="28">
    <source>
        <dbReference type="Pfam" id="PF00912"/>
    </source>
</evidence>
<evidence type="ECO:0000256" key="1">
    <source>
        <dbReference type="ARBA" id="ARBA00002624"/>
    </source>
</evidence>
<evidence type="ECO:0000256" key="19">
    <source>
        <dbReference type="ARBA" id="ARBA00023251"/>
    </source>
</evidence>
<evidence type="ECO:0000256" key="11">
    <source>
        <dbReference type="ARBA" id="ARBA00022679"/>
    </source>
</evidence>
<comment type="similarity">
    <text evidence="5">In the N-terminal section; belongs to the glycosyltransferase 51 family.</text>
</comment>
<keyword evidence="20" id="KW-0511">Multifunctional enzyme</keyword>
<dbReference type="FunFam" id="1.10.3810.10:FF:000001">
    <property type="entry name" value="Penicillin-binding protein 1A"/>
    <property type="match status" value="1"/>
</dbReference>
<evidence type="ECO:0000256" key="15">
    <source>
        <dbReference type="ARBA" id="ARBA00022968"/>
    </source>
</evidence>
<dbReference type="InterPro" id="IPR001460">
    <property type="entry name" value="PCN-bd_Tpept"/>
</dbReference>
<evidence type="ECO:0000256" key="14">
    <source>
        <dbReference type="ARBA" id="ARBA00022960"/>
    </source>
</evidence>
<keyword evidence="17" id="KW-1133">Transmembrane helix</keyword>
<reference evidence="29 30" key="1">
    <citation type="submission" date="2016-11" db="EMBL/GenBank/DDBJ databases">
        <authorList>
            <person name="Jaros S."/>
            <person name="Januszkiewicz K."/>
            <person name="Wedrychowicz H."/>
        </authorList>
    </citation>
    <scope>NUCLEOTIDE SEQUENCE [LARGE SCALE GENOMIC DNA]</scope>
    <source>
        <strain evidence="29 30">DSM 17918</strain>
    </source>
</reference>
<dbReference type="UniPathway" id="UPA00219"/>
<evidence type="ECO:0000256" key="25">
    <source>
        <dbReference type="ARBA" id="ARBA00060592"/>
    </source>
</evidence>
<dbReference type="EC" id="3.4.16.4" evidence="6"/>
<dbReference type="RefSeq" id="WP_073344426.1">
    <property type="nucleotide sequence ID" value="NZ_FQVH01000021.1"/>
</dbReference>
<keyword evidence="15" id="KW-0735">Signal-anchor</keyword>
<evidence type="ECO:0000256" key="3">
    <source>
        <dbReference type="ARBA" id="ARBA00004752"/>
    </source>
</evidence>
<evidence type="ECO:0000256" key="26">
    <source>
        <dbReference type="SAM" id="MobiDB-lite"/>
    </source>
</evidence>
<keyword evidence="18" id="KW-0472">Membrane</keyword>
<evidence type="ECO:0000256" key="7">
    <source>
        <dbReference type="ARBA" id="ARBA00018638"/>
    </source>
</evidence>
<dbReference type="STRING" id="1121256.SAMN02746089_01844"/>
<dbReference type="GO" id="GO:0009252">
    <property type="term" value="P:peptidoglycan biosynthetic process"/>
    <property type="evidence" value="ECO:0007669"/>
    <property type="project" value="UniProtKB-UniPathway"/>
</dbReference>
<dbReference type="Gene3D" id="1.10.3810.10">
    <property type="entry name" value="Biosynthetic peptidoglycan transglycosylase-like"/>
    <property type="match status" value="1"/>
</dbReference>
<evidence type="ECO:0000256" key="5">
    <source>
        <dbReference type="ARBA" id="ARBA00007739"/>
    </source>
</evidence>
<comment type="pathway">
    <text evidence="3">Cell wall biogenesis; peptidoglycan biosynthesis.</text>
</comment>
<name>A0A1M5BCV3_9THEO</name>
<dbReference type="Gene3D" id="3.40.710.10">
    <property type="entry name" value="DD-peptidase/beta-lactamase superfamily"/>
    <property type="match status" value="1"/>
</dbReference>
<evidence type="ECO:0000256" key="17">
    <source>
        <dbReference type="ARBA" id="ARBA00022989"/>
    </source>
</evidence>
<dbReference type="AlphaFoldDB" id="A0A1M5BCV3"/>
<feature type="domain" description="Glycosyl transferase family 51" evidence="28">
    <location>
        <begin position="83"/>
        <end position="252"/>
    </location>
</feature>
<keyword evidence="30" id="KW-1185">Reference proteome</keyword>
<dbReference type="PANTHER" id="PTHR32282:SF33">
    <property type="entry name" value="PEPTIDOGLYCAN GLYCOSYLTRANSFERASE"/>
    <property type="match status" value="1"/>
</dbReference>
<evidence type="ECO:0000256" key="4">
    <source>
        <dbReference type="ARBA" id="ARBA00007090"/>
    </source>
</evidence>
<keyword evidence="14" id="KW-0133">Cell shape</keyword>
<sequence>MAEPRSPVKPKRKKKVSILRITLLVIMLALAVAIGAAGGKVLAIINSTPKLSPDALLEQNLSTSIYAKDSNGNWQRVALLHGVNNRLWVPISKIPKHLQNAVIAIEDQRFREHHGLDFKRIFGALIADIKSRSFSEGGSTITQQLVKNTMLTDEKSLRRKIQEAVLAWQIENMYSKDQILEAYLNTIFLGSPSVNAYGVEAASLVYFGKDVSKLDLAESALIAGITNNPSLYSPYANPKEAKKRQELVLYMMLQNGYITKEEYEKAKAEKLVYKSAEGIRDYQHQYFIDQVIEDVASELEKRDNITRNEALKKIYTGGYKIYTTMDLRIQDAIEQNFKNNKLFPRDEIVKNHEGENILEPQGAMVVLDPKTGEVKGMVGGRGSQEGKFLLNRAVSRRQPGSSIKPITVYTPAIDNGYTAASVIDDAPVTFEIKGSGPWSPKNYESGYYRGLVTLRTALQNSINVPAAKLVMALGVQTSYKYGIRFGLTLTHADSLSPAALSLGALTQGVTPLEMAGAYGALANGGVYVKPITFTKVLDRNDNVVIDNRPVKRVVVTPQVAYIVTNMMQSAVRAGTGTNALLPNMPVAGKTGTTEDYRDAWFAGFTPHYVGVVWMGYDQPKTMIDRYGKRVVGGSYPAMMWKAVMQQVHSGMKYTDFSKPDGIVSAYVCKDSGDLPTDLCRQDPRGDRVYKEIFIQGTVPTTYCKVHVSAKIDISTGKLATNNCPPEFVQTRVFINPPDRPPELNKYTQDGKYVLPTQVCDVHTTKPELTPGGGNNGKTNSPPNSGSQNTPNQNTSSDQNSNSNPDQSQNNTTPNTPSNQNGNTAPDQSTNSSNQTPQNSNNTTNQKITDKIKDTINNIINGTKKQ</sequence>
<evidence type="ECO:0000256" key="6">
    <source>
        <dbReference type="ARBA" id="ARBA00012448"/>
    </source>
</evidence>
<feature type="compositionally biased region" description="Low complexity" evidence="26">
    <location>
        <begin position="778"/>
        <end position="846"/>
    </location>
</feature>
<evidence type="ECO:0000256" key="22">
    <source>
        <dbReference type="ARBA" id="ARBA00034000"/>
    </source>
</evidence>
<dbReference type="InterPro" id="IPR036950">
    <property type="entry name" value="PBP_transglycosylase"/>
</dbReference>
<dbReference type="Pfam" id="PF00912">
    <property type="entry name" value="Transgly"/>
    <property type="match status" value="1"/>
</dbReference>
<evidence type="ECO:0000256" key="24">
    <source>
        <dbReference type="ARBA" id="ARBA00049902"/>
    </source>
</evidence>
<keyword evidence="10" id="KW-0328">Glycosyltransferase</keyword>
<evidence type="ECO:0000256" key="10">
    <source>
        <dbReference type="ARBA" id="ARBA00022676"/>
    </source>
</evidence>
<evidence type="ECO:0000256" key="16">
    <source>
        <dbReference type="ARBA" id="ARBA00022984"/>
    </source>
</evidence>